<name>A0A7H8QPV3_TALRU</name>
<accession>A0A7H8QPV3</accession>
<sequence length="17" mass="2114">MLTRLEKLRVRRAILMN</sequence>
<evidence type="ECO:0000313" key="2">
    <source>
        <dbReference type="Proteomes" id="UP000509510"/>
    </source>
</evidence>
<protein>
    <submittedName>
        <fullName evidence="1">Uncharacterized protein</fullName>
    </submittedName>
</protein>
<proteinExistence type="predicted"/>
<reference evidence="2" key="1">
    <citation type="submission" date="2020-06" db="EMBL/GenBank/DDBJ databases">
        <title>A chromosome-scale genome assembly of Talaromyces rugulosus W13939.</title>
        <authorList>
            <person name="Wang B."/>
            <person name="Guo L."/>
            <person name="Ye K."/>
            <person name="Wang L."/>
        </authorList>
    </citation>
    <scope>NUCLEOTIDE SEQUENCE [LARGE SCALE GENOMIC DNA]</scope>
    <source>
        <strain evidence="2">W13939</strain>
    </source>
</reference>
<dbReference type="Proteomes" id="UP000509510">
    <property type="component" value="Chromosome II"/>
</dbReference>
<dbReference type="EMBL" id="CP055899">
    <property type="protein sequence ID" value="QKX55501.1"/>
    <property type="molecule type" value="Genomic_DNA"/>
</dbReference>
<evidence type="ECO:0000313" key="1">
    <source>
        <dbReference type="EMBL" id="QKX55501.1"/>
    </source>
</evidence>
<gene>
    <name evidence="1" type="ORF">TRUGW13939_02594</name>
</gene>
<organism evidence="1 2">
    <name type="scientific">Talaromyces rugulosus</name>
    <name type="common">Penicillium rugulosum</name>
    <dbReference type="NCBI Taxonomy" id="121627"/>
    <lineage>
        <taxon>Eukaryota</taxon>
        <taxon>Fungi</taxon>
        <taxon>Dikarya</taxon>
        <taxon>Ascomycota</taxon>
        <taxon>Pezizomycotina</taxon>
        <taxon>Eurotiomycetes</taxon>
        <taxon>Eurotiomycetidae</taxon>
        <taxon>Eurotiales</taxon>
        <taxon>Trichocomaceae</taxon>
        <taxon>Talaromyces</taxon>
        <taxon>Talaromyces sect. Islandici</taxon>
    </lineage>
</organism>
<keyword evidence="2" id="KW-1185">Reference proteome</keyword>
<dbReference type="AlphaFoldDB" id="A0A7H8QPV3"/>